<dbReference type="RefSeq" id="XP_068137832.1">
    <property type="nucleotide sequence ID" value="XM_068281731.1"/>
</dbReference>
<protein>
    <submittedName>
        <fullName evidence="2">Uncharacterized protein</fullName>
    </submittedName>
</protein>
<feature type="region of interest" description="Disordered" evidence="1">
    <location>
        <begin position="102"/>
        <end position="123"/>
    </location>
</feature>
<dbReference type="AlphaFoldDB" id="A0A1D8N4G8"/>
<dbReference type="GeneID" id="94582391"/>
<name>A0A1D8N4G8_YARLL</name>
<reference evidence="2 3" key="1">
    <citation type="journal article" date="2016" name="PLoS ONE">
        <title>Sequence Assembly of Yarrowia lipolytica Strain W29/CLIB89 Shows Transposable Element Diversity.</title>
        <authorList>
            <person name="Magnan C."/>
            <person name="Yu J."/>
            <person name="Chang I."/>
            <person name="Jahn E."/>
            <person name="Kanomata Y."/>
            <person name="Wu J."/>
            <person name="Zeller M."/>
            <person name="Oakes M."/>
            <person name="Baldi P."/>
            <person name="Sandmeyer S."/>
        </authorList>
    </citation>
    <scope>NUCLEOTIDE SEQUENCE [LARGE SCALE GENOMIC DNA]</scope>
    <source>
        <strain evidence="3">CLIB89(W29)</strain>
    </source>
</reference>
<organism evidence="2 3">
    <name type="scientific">Yarrowia lipolytica</name>
    <name type="common">Candida lipolytica</name>
    <dbReference type="NCBI Taxonomy" id="4952"/>
    <lineage>
        <taxon>Eukaryota</taxon>
        <taxon>Fungi</taxon>
        <taxon>Dikarya</taxon>
        <taxon>Ascomycota</taxon>
        <taxon>Saccharomycotina</taxon>
        <taxon>Dipodascomycetes</taxon>
        <taxon>Dipodascales</taxon>
        <taxon>Dipodascales incertae sedis</taxon>
        <taxon>Yarrowia</taxon>
    </lineage>
</organism>
<accession>A0A1D8N4G8</accession>
<dbReference type="EMBL" id="CP017553">
    <property type="protein sequence ID" value="AOW00521.1"/>
    <property type="molecule type" value="Genomic_DNA"/>
</dbReference>
<dbReference type="VEuPathDB" id="FungiDB:YALI1_A11345g"/>
<evidence type="ECO:0000256" key="1">
    <source>
        <dbReference type="SAM" id="MobiDB-lite"/>
    </source>
</evidence>
<evidence type="ECO:0000313" key="3">
    <source>
        <dbReference type="Proteomes" id="UP000182444"/>
    </source>
</evidence>
<sequence length="141" mass="15957">MAIMSISNMKVIEQVKHNHCCVWVTGAFCAHCPRPCPFACVSILISQNLSSLGPPPYTSNWQCLSNVKNIHSDEIFIYHCCLDSHRTCTSLSGDENRPFRRVSISSQNKLGDRRDRRSGMQREEALIRVKESKVFGKSCPK</sequence>
<feature type="compositionally biased region" description="Basic and acidic residues" evidence="1">
    <location>
        <begin position="110"/>
        <end position="123"/>
    </location>
</feature>
<gene>
    <name evidence="2" type="ORF">YALI1_A11345g</name>
</gene>
<evidence type="ECO:0000313" key="2">
    <source>
        <dbReference type="EMBL" id="AOW00521.1"/>
    </source>
</evidence>
<dbReference type="Proteomes" id="UP000182444">
    <property type="component" value="Chromosome 1A"/>
</dbReference>
<proteinExistence type="predicted"/>